<gene>
    <name evidence="4" type="ORF">BCR15_00135</name>
</gene>
<keyword evidence="2" id="KW-0328">Glycosyltransferase</keyword>
<dbReference type="PANTHER" id="PTHR38784">
    <property type="entry name" value="SUCROSE PHOSPHORYLASE"/>
    <property type="match status" value="1"/>
</dbReference>
<keyword evidence="5" id="KW-1185">Reference proteome</keyword>
<keyword evidence="3" id="KW-0808">Transferase</keyword>
<dbReference type="RefSeq" id="WP_068750471.1">
    <property type="nucleotide sequence ID" value="NZ_LR214441.1"/>
</dbReference>
<evidence type="ECO:0000256" key="3">
    <source>
        <dbReference type="ARBA" id="ARBA00022679"/>
    </source>
</evidence>
<dbReference type="Pfam" id="PF00128">
    <property type="entry name" value="Alpha-amylase"/>
    <property type="match status" value="1"/>
</dbReference>
<proteinExistence type="inferred from homology"/>
<dbReference type="PANTHER" id="PTHR38784:SF1">
    <property type="entry name" value="SUCROSE PHOSPHORYLASE"/>
    <property type="match status" value="1"/>
</dbReference>
<dbReference type="InterPro" id="IPR016377">
    <property type="entry name" value="Sucrose_GGa_phosphorylase-rel"/>
</dbReference>
<comment type="similarity">
    <text evidence="1">Belongs to the glycosyl hydrolase 13 family. Sucrose phosphorylase subfamily.</text>
</comment>
<dbReference type="EMBL" id="MBQD01000011">
    <property type="protein sequence ID" value="OCL36329.1"/>
    <property type="molecule type" value="Genomic_DNA"/>
</dbReference>
<dbReference type="AlphaFoldDB" id="A0A1C0APN0"/>
<dbReference type="GO" id="GO:0005975">
    <property type="term" value="P:carbohydrate metabolic process"/>
    <property type="evidence" value="ECO:0007669"/>
    <property type="project" value="InterPro"/>
</dbReference>
<reference evidence="5" key="1">
    <citation type="submission" date="2016-07" db="EMBL/GenBank/DDBJ databases">
        <authorList>
            <person name="Florea S."/>
            <person name="Webb J.S."/>
            <person name="Jaromczyk J."/>
            <person name="Schardl C.L."/>
        </authorList>
    </citation>
    <scope>NUCLEOTIDE SEQUENCE [LARGE SCALE GENOMIC DNA]</scope>
    <source>
        <strain evidence="5">IPBSL-7</strain>
    </source>
</reference>
<dbReference type="InterPro" id="IPR006047">
    <property type="entry name" value="GH13_cat_dom"/>
</dbReference>
<sequence length="498" mass="54545">MRNQVQLIAYADRLGGSIRGLREVLRTRFAGAFGGVHILPFYVPFDGADAGFDPIDHTAVDPRLGTWGDVADLAATHEVMADLIVNHVSSDSPQFLDVRERGDASPWAELFLTMGSVFPDGAREEDLARIYRPRPGLPFTAIRLGDRLRYVWTTFTPQQIDIDISTHTGREYLESVLDAVTGGGVKLVRLDAVGYAVKTPGTTSFMTPETYRFIAGFADQARTRGAEVLVEVHSYYQRQIEIAEKVDLVYDFALPPLVLHALYTGDGAPLMEWLRIRPTNCVTVLDTHDGIGVIDVGADQTVEPGDPPRPGLLTPDQIDALVEGIHERTGGASRQATGAAASNLDLYQVNSTFYDAVGDDRRYLAARLIQFLTPGVPQVYYVGALAGGNDLDLLRRTSVGRDINRHHYTVDEIDEALARPVVRALMALCRLRSTLPAFDGALEVELDGTTLTMRRRGVVDPTCVVEAAITLADGSARLSWQSREGEWRVDDLLELGGA</sequence>
<dbReference type="Proteomes" id="UP000093501">
    <property type="component" value="Unassembled WGS sequence"/>
</dbReference>
<dbReference type="Gene3D" id="3.90.400.10">
    <property type="entry name" value="Oligo-1,6-glucosidase, Domain 2"/>
    <property type="match status" value="1"/>
</dbReference>
<evidence type="ECO:0000256" key="1">
    <source>
        <dbReference type="ARBA" id="ARBA00008452"/>
    </source>
</evidence>
<dbReference type="Gene3D" id="3.20.20.80">
    <property type="entry name" value="Glycosidases"/>
    <property type="match status" value="1"/>
</dbReference>
<dbReference type="InterPro" id="IPR017853">
    <property type="entry name" value="GH"/>
</dbReference>
<dbReference type="InterPro" id="IPR022527">
    <property type="entry name" value="Sucrose_phospho"/>
</dbReference>
<protein>
    <submittedName>
        <fullName evidence="4">Sucrose phosphorylase</fullName>
    </submittedName>
</protein>
<dbReference type="SUPFAM" id="SSF51445">
    <property type="entry name" value="(Trans)glycosidases"/>
    <property type="match status" value="1"/>
</dbReference>
<evidence type="ECO:0000313" key="5">
    <source>
        <dbReference type="Proteomes" id="UP000093501"/>
    </source>
</evidence>
<organism evidence="4 5">
    <name type="scientific">Tessaracoccus lapidicaptus</name>
    <dbReference type="NCBI Taxonomy" id="1427523"/>
    <lineage>
        <taxon>Bacteria</taxon>
        <taxon>Bacillati</taxon>
        <taxon>Actinomycetota</taxon>
        <taxon>Actinomycetes</taxon>
        <taxon>Propionibacteriales</taxon>
        <taxon>Propionibacteriaceae</taxon>
        <taxon>Tessaracoccus</taxon>
    </lineage>
</organism>
<dbReference type="GO" id="GO:0004645">
    <property type="term" value="F:1,4-alpha-oligoglucan phosphorylase activity"/>
    <property type="evidence" value="ECO:0007669"/>
    <property type="project" value="InterPro"/>
</dbReference>
<evidence type="ECO:0000256" key="2">
    <source>
        <dbReference type="ARBA" id="ARBA00022676"/>
    </source>
</evidence>
<dbReference type="InterPro" id="IPR045857">
    <property type="entry name" value="O16G_dom_2"/>
</dbReference>
<dbReference type="CDD" id="cd11355">
    <property type="entry name" value="AmyAc_Sucrose_phosphorylase"/>
    <property type="match status" value="1"/>
</dbReference>
<dbReference type="SMART" id="SM00642">
    <property type="entry name" value="Aamy"/>
    <property type="match status" value="1"/>
</dbReference>
<dbReference type="NCBIfam" id="TIGR03852">
    <property type="entry name" value="sucrose_gtfA"/>
    <property type="match status" value="1"/>
</dbReference>
<comment type="caution">
    <text evidence="4">The sequence shown here is derived from an EMBL/GenBank/DDBJ whole genome shotgun (WGS) entry which is preliminary data.</text>
</comment>
<name>A0A1C0APN0_9ACTN</name>
<evidence type="ECO:0000313" key="4">
    <source>
        <dbReference type="EMBL" id="OCL36329.1"/>
    </source>
</evidence>
<accession>A0A1C0APN0</accession>
<dbReference type="PIRSF" id="PIRSF003059">
    <property type="entry name" value="Sucrose_phosphorylase"/>
    <property type="match status" value="1"/>
</dbReference>